<dbReference type="Proteomes" id="UP000095284">
    <property type="component" value="Unplaced"/>
</dbReference>
<evidence type="ECO:0000256" key="1">
    <source>
        <dbReference type="SAM" id="MobiDB-lite"/>
    </source>
</evidence>
<name>A0A1I7SUE6_BURXY</name>
<evidence type="ECO:0000313" key="2">
    <source>
        <dbReference type="Proteomes" id="UP000095284"/>
    </source>
</evidence>
<sequence length="110" mass="12355">MRQLDVDVTHKIRVDFSSEEIEEANRRKETGARVGMDSDDDSYFSDAKESDSTEAIDEKSVDRSIVDEPENKHEVEVNVSQNGPQNLISSPEPCGLQSLFSDKVSYSMVK</sequence>
<feature type="region of interest" description="Disordered" evidence="1">
    <location>
        <begin position="23"/>
        <end position="61"/>
    </location>
</feature>
<accession>A0A1I7SUE6</accession>
<protein>
    <submittedName>
        <fullName evidence="3">Helicase ARIP4</fullName>
    </submittedName>
</protein>
<evidence type="ECO:0000313" key="3">
    <source>
        <dbReference type="WBParaSite" id="BXY_1666800.1"/>
    </source>
</evidence>
<organism evidence="2 3">
    <name type="scientific">Bursaphelenchus xylophilus</name>
    <name type="common">Pinewood nematode worm</name>
    <name type="synonym">Aphelenchoides xylophilus</name>
    <dbReference type="NCBI Taxonomy" id="6326"/>
    <lineage>
        <taxon>Eukaryota</taxon>
        <taxon>Metazoa</taxon>
        <taxon>Ecdysozoa</taxon>
        <taxon>Nematoda</taxon>
        <taxon>Chromadorea</taxon>
        <taxon>Rhabditida</taxon>
        <taxon>Tylenchina</taxon>
        <taxon>Tylenchomorpha</taxon>
        <taxon>Aphelenchoidea</taxon>
        <taxon>Aphelenchoididae</taxon>
        <taxon>Bursaphelenchus</taxon>
    </lineage>
</organism>
<feature type="compositionally biased region" description="Basic and acidic residues" evidence="1">
    <location>
        <begin position="46"/>
        <end position="61"/>
    </location>
</feature>
<reference evidence="3" key="1">
    <citation type="submission" date="2016-11" db="UniProtKB">
        <authorList>
            <consortium name="WormBaseParasite"/>
        </authorList>
    </citation>
    <scope>IDENTIFICATION</scope>
</reference>
<proteinExistence type="predicted"/>
<dbReference type="AlphaFoldDB" id="A0A1I7SUE6"/>
<dbReference type="WBParaSite" id="BXY_1666800.1">
    <property type="protein sequence ID" value="BXY_1666800.1"/>
    <property type="gene ID" value="BXY_1666800"/>
</dbReference>